<dbReference type="SUPFAM" id="SSF51338">
    <property type="entry name" value="Composite domain of metallo-dependent hydrolases"/>
    <property type="match status" value="1"/>
</dbReference>
<name>A0A5M3T849_LIMPL</name>
<dbReference type="InterPro" id="IPR011059">
    <property type="entry name" value="Metal-dep_hydrolase_composite"/>
</dbReference>
<keyword evidence="4" id="KW-1185">Reference proteome</keyword>
<dbReference type="Pfam" id="PF12890">
    <property type="entry name" value="DHOase"/>
    <property type="match status" value="1"/>
</dbReference>
<dbReference type="Proteomes" id="UP000326169">
    <property type="component" value="Unassembled WGS sequence"/>
</dbReference>
<evidence type="ECO:0000313" key="3">
    <source>
        <dbReference type="EMBL" id="GCE94198.1"/>
    </source>
</evidence>
<dbReference type="InterPro" id="IPR004722">
    <property type="entry name" value="DHOase"/>
</dbReference>
<dbReference type="Gene3D" id="2.30.40.10">
    <property type="entry name" value="Urease, subunit C, domain 1"/>
    <property type="match status" value="1"/>
</dbReference>
<reference evidence="3 4" key="1">
    <citation type="journal article" date="2019" name="J Genomics">
        <title>The Draft Genome of a Hydrogen-producing Cyanobacterium, Arthrospira platensis NIES-46.</title>
        <authorList>
            <person name="Suzuki S."/>
            <person name="Yamaguchi H."/>
            <person name="Kawachi M."/>
        </authorList>
    </citation>
    <scope>NUCLEOTIDE SEQUENCE [LARGE SCALE GENOMIC DNA]</scope>
    <source>
        <strain evidence="3 4">NIES-46</strain>
    </source>
</reference>
<dbReference type="PANTHER" id="PTHR43668:SF2">
    <property type="entry name" value="ALLANTOINASE"/>
    <property type="match status" value="1"/>
</dbReference>
<keyword evidence="1" id="KW-0665">Pyrimidine biosynthesis</keyword>
<dbReference type="PANTHER" id="PTHR43668">
    <property type="entry name" value="ALLANTOINASE"/>
    <property type="match status" value="1"/>
</dbReference>
<evidence type="ECO:0000313" key="4">
    <source>
        <dbReference type="Proteomes" id="UP000326169"/>
    </source>
</evidence>
<dbReference type="EMBL" id="BIMW01000091">
    <property type="protein sequence ID" value="GCE94198.1"/>
    <property type="molecule type" value="Genomic_DNA"/>
</dbReference>
<feature type="domain" description="Dihydroorotase catalytic" evidence="2">
    <location>
        <begin position="53"/>
        <end position="233"/>
    </location>
</feature>
<dbReference type="NCBIfam" id="NF005614">
    <property type="entry name" value="PRK07369.1"/>
    <property type="match status" value="1"/>
</dbReference>
<dbReference type="SUPFAM" id="SSF51556">
    <property type="entry name" value="Metallo-dependent hydrolases"/>
    <property type="match status" value="1"/>
</dbReference>
<dbReference type="RefSeq" id="WP_006619213.1">
    <property type="nucleotide sequence ID" value="NZ_BIMW01000091.1"/>
</dbReference>
<dbReference type="NCBIfam" id="TIGR00857">
    <property type="entry name" value="pyrC_multi"/>
    <property type="match status" value="1"/>
</dbReference>
<sequence>MSSELLKQVRVLNPMDGRDQVADVLIIDGYITAIESQIYDYPEHTQIIDSHGMILGPGLVDMYGHTGEPGFEDRETIASLQAAARAGGYTRLGILPDMLPPADNLSTIKHWQGLAPHGFYVWGALTEGAAGEMMTELAELATTEIIGFADGYAHRNLNLWRRVLEYVNPLKKNVALYCCDRTLADSGVMRFGEASIYSGLTGIPDYAETVAIAAVLELVAAIGTPVHIMRVSTARGVQLIREAKQRHLPITASTTWMHLLFDTEAITGRVSDCGLGFAPTPYDPNLNVDPPLGNPDDRQALIQAIVDGTIDAIAVDHTPYTYEEKTVAFADAPPGAIGLELALSLLWKTFVQQPDTVFNIQWSPLQLWRVLSTQPAQCLAISPPNVTVNRAAELTLFDPAQSWRVDHTTIKSRSANTPCWGQEMTGKVMKTWLS</sequence>
<protein>
    <submittedName>
        <fullName evidence="3">Dihydroorotase</fullName>
    </submittedName>
</protein>
<dbReference type="Gene3D" id="3.20.20.140">
    <property type="entry name" value="Metal-dependent hydrolases"/>
    <property type="match status" value="1"/>
</dbReference>
<dbReference type="GeneID" id="301683101"/>
<accession>A0A5M3T849</accession>
<dbReference type="InterPro" id="IPR024403">
    <property type="entry name" value="DHOase_cat"/>
</dbReference>
<evidence type="ECO:0000259" key="2">
    <source>
        <dbReference type="Pfam" id="PF12890"/>
    </source>
</evidence>
<organism evidence="3 4">
    <name type="scientific">Limnospira platensis NIES-46</name>
    <dbReference type="NCBI Taxonomy" id="1236695"/>
    <lineage>
        <taxon>Bacteria</taxon>
        <taxon>Bacillati</taxon>
        <taxon>Cyanobacteriota</taxon>
        <taxon>Cyanophyceae</taxon>
        <taxon>Oscillatoriophycideae</taxon>
        <taxon>Oscillatoriales</taxon>
        <taxon>Sirenicapillariaceae</taxon>
        <taxon>Limnospira</taxon>
    </lineage>
</organism>
<proteinExistence type="predicted"/>
<dbReference type="CDD" id="cd01317">
    <property type="entry name" value="DHOase_IIa"/>
    <property type="match status" value="1"/>
</dbReference>
<comment type="caution">
    <text evidence="3">The sequence shown here is derived from an EMBL/GenBank/DDBJ whole genome shotgun (WGS) entry which is preliminary data.</text>
</comment>
<dbReference type="InterPro" id="IPR032466">
    <property type="entry name" value="Metal_Hydrolase"/>
</dbReference>
<gene>
    <name evidence="3" type="primary">pyrC_2</name>
    <name evidence="3" type="ORF">NIES46_22520</name>
</gene>
<evidence type="ECO:0000256" key="1">
    <source>
        <dbReference type="ARBA" id="ARBA00022975"/>
    </source>
</evidence>
<dbReference type="InterPro" id="IPR050138">
    <property type="entry name" value="DHOase/Allantoinase_Hydrolase"/>
</dbReference>